<keyword evidence="2" id="KW-1185">Reference proteome</keyword>
<name>A0ABT3RPA8_9BACT</name>
<protein>
    <submittedName>
        <fullName evidence="1">WG repeat-containing protein</fullName>
    </submittedName>
</protein>
<sequence length="448" mass="51147">MIILCSGCSVLEAQSKKEKKALKIWVKQEGKWGLINGMEEWIVDPQYANCLSVTDDLAIVTFLKDSTKAKGEIRLHAVVNNKGKEIFTFEAIEAKFTDNFNHIIYEAGTGTGVINTRGKILVKPVFEKLEEDPSNKNRFIAVKDRNYGLINSEGEVMISYEYDWLNVTFTNNYSFAKDEKIGLLSENGDIVLPNNYSLIMPTYKMGWDTGIELFNLLHAYRGDTIDYFVPGKDFFIEKNNMISTSIFIKDEGDKLIPYSDGEFTGYIDSKGERIIKLDSTFTHLSFFYEEVATVRKKLSENLPNFDYSKQGCGLINKDGQEIVPPIYTWIGVFSEGLVSCRLNGKYGAINKRGEVIIPFEYDRELNYASKQLAITRKGNNFGVINKKNESIIPFEFDRIVVFDKGSYFLCYTGNDFKIYNSVGMVVLTLQNSEVQPYTQIKTSYHQFY</sequence>
<dbReference type="EMBL" id="JAPFQN010000004">
    <property type="protein sequence ID" value="MCX2743645.1"/>
    <property type="molecule type" value="Genomic_DNA"/>
</dbReference>
<dbReference type="RefSeq" id="WP_266056045.1">
    <property type="nucleotide sequence ID" value="NZ_JAPFQN010000004.1"/>
</dbReference>
<accession>A0ABT3RPA8</accession>
<dbReference type="PANTHER" id="PTHR37841:SF1">
    <property type="entry name" value="DUF3298 DOMAIN-CONTAINING PROTEIN"/>
    <property type="match status" value="1"/>
</dbReference>
<organism evidence="1 2">
    <name type="scientific">Mangrovivirga halotolerans</name>
    <dbReference type="NCBI Taxonomy" id="2993936"/>
    <lineage>
        <taxon>Bacteria</taxon>
        <taxon>Pseudomonadati</taxon>
        <taxon>Bacteroidota</taxon>
        <taxon>Cytophagia</taxon>
        <taxon>Cytophagales</taxon>
        <taxon>Mangrovivirgaceae</taxon>
        <taxon>Mangrovivirga</taxon>
    </lineage>
</organism>
<evidence type="ECO:0000313" key="1">
    <source>
        <dbReference type="EMBL" id="MCX2743645.1"/>
    </source>
</evidence>
<dbReference type="Pfam" id="PF14903">
    <property type="entry name" value="WG_beta_rep"/>
    <property type="match status" value="5"/>
</dbReference>
<proteinExistence type="predicted"/>
<reference evidence="1 2" key="1">
    <citation type="submission" date="2022-11" db="EMBL/GenBank/DDBJ databases">
        <title>The characterization of three novel Bacteroidetes species and genomic analysis of their roles in tidal elemental geochemical cycles.</title>
        <authorList>
            <person name="Ma K."/>
        </authorList>
    </citation>
    <scope>NUCLEOTIDE SEQUENCE [LARGE SCALE GENOMIC DNA]</scope>
    <source>
        <strain evidence="1 2">M17</strain>
    </source>
</reference>
<comment type="caution">
    <text evidence="1">The sequence shown here is derived from an EMBL/GenBank/DDBJ whole genome shotgun (WGS) entry which is preliminary data.</text>
</comment>
<dbReference type="Proteomes" id="UP001209885">
    <property type="component" value="Unassembled WGS sequence"/>
</dbReference>
<evidence type="ECO:0000313" key="2">
    <source>
        <dbReference type="Proteomes" id="UP001209885"/>
    </source>
</evidence>
<dbReference type="PANTHER" id="PTHR37841">
    <property type="entry name" value="GLR2918 PROTEIN"/>
    <property type="match status" value="1"/>
</dbReference>
<dbReference type="InterPro" id="IPR032774">
    <property type="entry name" value="WG_beta_rep"/>
</dbReference>
<gene>
    <name evidence="1" type="ORF">OO013_07205</name>
</gene>